<comment type="caution">
    <text evidence="3">The sequence shown here is derived from an EMBL/GenBank/DDBJ whole genome shotgun (WGS) entry which is preliminary data.</text>
</comment>
<organism evidence="3 4">
    <name type="scientific">Toxocara canis</name>
    <name type="common">Canine roundworm</name>
    <dbReference type="NCBI Taxonomy" id="6265"/>
    <lineage>
        <taxon>Eukaryota</taxon>
        <taxon>Metazoa</taxon>
        <taxon>Ecdysozoa</taxon>
        <taxon>Nematoda</taxon>
        <taxon>Chromadorea</taxon>
        <taxon>Rhabditida</taxon>
        <taxon>Spirurina</taxon>
        <taxon>Ascaridomorpha</taxon>
        <taxon>Ascaridoidea</taxon>
        <taxon>Toxocaridae</taxon>
        <taxon>Toxocara</taxon>
    </lineage>
</organism>
<evidence type="ECO:0000313" key="4">
    <source>
        <dbReference type="Proteomes" id="UP000031036"/>
    </source>
</evidence>
<gene>
    <name evidence="3" type="ORF">Tcan_02336</name>
</gene>
<dbReference type="EMBL" id="JPKZ01022419">
    <property type="protein sequence ID" value="KHN71358.1"/>
    <property type="molecule type" value="Genomic_DNA"/>
</dbReference>
<evidence type="ECO:0000256" key="1">
    <source>
        <dbReference type="SAM" id="MobiDB-lite"/>
    </source>
</evidence>
<keyword evidence="4" id="KW-1185">Reference proteome</keyword>
<proteinExistence type="predicted"/>
<accession>A0A0B2UPQ6</accession>
<dbReference type="Proteomes" id="UP000031036">
    <property type="component" value="Unassembled WGS sequence"/>
</dbReference>
<name>A0A0B2UPQ6_TOXCA</name>
<feature type="transmembrane region" description="Helical" evidence="2">
    <location>
        <begin position="12"/>
        <end position="31"/>
    </location>
</feature>
<feature type="transmembrane region" description="Helical" evidence="2">
    <location>
        <begin position="37"/>
        <end position="58"/>
    </location>
</feature>
<feature type="region of interest" description="Disordered" evidence="1">
    <location>
        <begin position="72"/>
        <end position="91"/>
    </location>
</feature>
<keyword evidence="2" id="KW-0812">Transmembrane</keyword>
<protein>
    <submittedName>
        <fullName evidence="3">Uncharacterized protein F23F12.3</fullName>
    </submittedName>
</protein>
<dbReference type="OMA" id="IWAPSAY"/>
<dbReference type="InterPro" id="IPR036259">
    <property type="entry name" value="MFS_trans_sf"/>
</dbReference>
<dbReference type="Gene3D" id="1.20.1250.20">
    <property type="entry name" value="MFS general substrate transporter like domains"/>
    <property type="match status" value="1"/>
</dbReference>
<reference evidence="3 4" key="1">
    <citation type="submission" date="2014-11" db="EMBL/GenBank/DDBJ databases">
        <title>Genetic blueprint of the zoonotic pathogen Toxocara canis.</title>
        <authorList>
            <person name="Zhu X.-Q."/>
            <person name="Korhonen P.K."/>
            <person name="Cai H."/>
            <person name="Young N.D."/>
            <person name="Nejsum P."/>
            <person name="von Samson-Himmelstjerna G."/>
            <person name="Boag P.R."/>
            <person name="Tan P."/>
            <person name="Li Q."/>
            <person name="Min J."/>
            <person name="Yang Y."/>
            <person name="Wang X."/>
            <person name="Fang X."/>
            <person name="Hall R.S."/>
            <person name="Hofmann A."/>
            <person name="Sternberg P.W."/>
            <person name="Jex A.R."/>
            <person name="Gasser R.B."/>
        </authorList>
    </citation>
    <scope>NUCLEOTIDE SEQUENCE [LARGE SCALE GENOMIC DNA]</scope>
    <source>
        <strain evidence="3">PN_DK_2014</strain>
    </source>
</reference>
<dbReference type="STRING" id="6265.A0A0B2UPQ6"/>
<evidence type="ECO:0000256" key="2">
    <source>
        <dbReference type="SAM" id="Phobius"/>
    </source>
</evidence>
<sequence>MPTAMRASSLGSCSLVARIGALLSPTLFYFATIWAPSAYVTVVLIGMINLTVSCLFLVETKGVNLDTVDTNGNNPQEKISMLAKESSSVQP</sequence>
<keyword evidence="2" id="KW-0472">Membrane</keyword>
<dbReference type="OrthoDB" id="5296287at2759"/>
<keyword evidence="2" id="KW-1133">Transmembrane helix</keyword>
<evidence type="ECO:0000313" key="3">
    <source>
        <dbReference type="EMBL" id="KHN71358.1"/>
    </source>
</evidence>
<dbReference type="AlphaFoldDB" id="A0A0B2UPQ6"/>